<name>A0AAP0WXX2_LIQFO</name>
<dbReference type="AlphaFoldDB" id="A0AAP0WXX2"/>
<dbReference type="Proteomes" id="UP001415857">
    <property type="component" value="Unassembled WGS sequence"/>
</dbReference>
<accession>A0AAP0WXX2</accession>
<dbReference type="InterPro" id="IPR040346">
    <property type="entry name" value="GEX1/Brambleberry"/>
</dbReference>
<keyword evidence="2" id="KW-1185">Reference proteome</keyword>
<evidence type="ECO:0000313" key="1">
    <source>
        <dbReference type="EMBL" id="KAK9284604.1"/>
    </source>
</evidence>
<organism evidence="1 2">
    <name type="scientific">Liquidambar formosana</name>
    <name type="common">Formosan gum</name>
    <dbReference type="NCBI Taxonomy" id="63359"/>
    <lineage>
        <taxon>Eukaryota</taxon>
        <taxon>Viridiplantae</taxon>
        <taxon>Streptophyta</taxon>
        <taxon>Embryophyta</taxon>
        <taxon>Tracheophyta</taxon>
        <taxon>Spermatophyta</taxon>
        <taxon>Magnoliopsida</taxon>
        <taxon>eudicotyledons</taxon>
        <taxon>Gunneridae</taxon>
        <taxon>Pentapetalae</taxon>
        <taxon>Saxifragales</taxon>
        <taxon>Altingiaceae</taxon>
        <taxon>Liquidambar</taxon>
    </lineage>
</organism>
<gene>
    <name evidence="1" type="ORF">L1049_023780</name>
</gene>
<dbReference type="PANTHER" id="PTHR33538:SF2">
    <property type="entry name" value="PROTEIN GAMETE EXPRESSED 1"/>
    <property type="match status" value="1"/>
</dbReference>
<dbReference type="PANTHER" id="PTHR33538">
    <property type="entry name" value="PROTEIN GAMETE EXPRESSED 1"/>
    <property type="match status" value="1"/>
</dbReference>
<proteinExistence type="predicted"/>
<protein>
    <submittedName>
        <fullName evidence="1">Uncharacterized protein</fullName>
    </submittedName>
</protein>
<evidence type="ECO:0000313" key="2">
    <source>
        <dbReference type="Proteomes" id="UP001415857"/>
    </source>
</evidence>
<dbReference type="EMBL" id="JBBPBK010000005">
    <property type="protein sequence ID" value="KAK9284604.1"/>
    <property type="molecule type" value="Genomic_DNA"/>
</dbReference>
<reference evidence="1 2" key="1">
    <citation type="journal article" date="2024" name="Plant J.">
        <title>Genome sequences and population genomics reveal climatic adaptation and genomic divergence between two closely related sweetgum species.</title>
        <authorList>
            <person name="Xu W.Q."/>
            <person name="Ren C.Q."/>
            <person name="Zhang X.Y."/>
            <person name="Comes H.P."/>
            <person name="Liu X.H."/>
            <person name="Li Y.G."/>
            <person name="Kettle C.J."/>
            <person name="Jalonen R."/>
            <person name="Gaisberger H."/>
            <person name="Ma Y.Z."/>
            <person name="Qiu Y.X."/>
        </authorList>
    </citation>
    <scope>NUCLEOTIDE SEQUENCE [LARGE SCALE GENOMIC DNA]</scope>
    <source>
        <strain evidence="1">Hangzhou</strain>
    </source>
</reference>
<comment type="caution">
    <text evidence="1">The sequence shown here is derived from an EMBL/GenBank/DDBJ whole genome shotgun (WGS) entry which is preliminary data.</text>
</comment>
<sequence length="111" mass="12294">MKEKLKEGMAIIHESYDNLGKEIGNVRSEAVEIEKAINKVGNARSTKMRNLQSRANDIGNMAGISLDKQKELLDGQSKTLEGLRSLTKFQSQALEESGGTLQQLADFSRKQ</sequence>